<dbReference type="EMBL" id="JACCFK010000002">
    <property type="protein sequence ID" value="NYI93721.1"/>
    <property type="molecule type" value="Genomic_DNA"/>
</dbReference>
<evidence type="ECO:0000313" key="2">
    <source>
        <dbReference type="EMBL" id="NYI93721.1"/>
    </source>
</evidence>
<sequence length="117" mass="12165">MGELWDNSWQILLVSYALLILIAGVIVMGYQTVQTRHSAKEIAPRLVVGFLAGALSLWVATKGIQIANALVAAIMGGGLDASAAGVALRDLVMGSLKAACGSSSSDSSWPVCSSRCW</sequence>
<organism evidence="2 3">
    <name type="scientific">Amycolatopsis endophytica</name>
    <dbReference type="NCBI Taxonomy" id="860233"/>
    <lineage>
        <taxon>Bacteria</taxon>
        <taxon>Bacillati</taxon>
        <taxon>Actinomycetota</taxon>
        <taxon>Actinomycetes</taxon>
        <taxon>Pseudonocardiales</taxon>
        <taxon>Pseudonocardiaceae</taxon>
        <taxon>Amycolatopsis</taxon>
    </lineage>
</organism>
<gene>
    <name evidence="2" type="ORF">HNR02_007096</name>
</gene>
<comment type="caution">
    <text evidence="2">The sequence shown here is derived from an EMBL/GenBank/DDBJ whole genome shotgun (WGS) entry which is preliminary data.</text>
</comment>
<keyword evidence="3" id="KW-1185">Reference proteome</keyword>
<dbReference type="RefSeq" id="WP_246339360.1">
    <property type="nucleotide sequence ID" value="NZ_JACCFK010000002.1"/>
</dbReference>
<feature type="transmembrane region" description="Helical" evidence="1">
    <location>
        <begin position="12"/>
        <end position="30"/>
    </location>
</feature>
<feature type="transmembrane region" description="Helical" evidence="1">
    <location>
        <begin position="42"/>
        <end position="60"/>
    </location>
</feature>
<reference evidence="2 3" key="1">
    <citation type="submission" date="2020-07" db="EMBL/GenBank/DDBJ databases">
        <title>Sequencing the genomes of 1000 actinobacteria strains.</title>
        <authorList>
            <person name="Klenk H.-P."/>
        </authorList>
    </citation>
    <scope>NUCLEOTIDE SEQUENCE [LARGE SCALE GENOMIC DNA]</scope>
    <source>
        <strain evidence="2 3">DSM 104006</strain>
    </source>
</reference>
<dbReference type="Pfam" id="PF19590">
    <property type="entry name" value="TrbL_3"/>
    <property type="match status" value="1"/>
</dbReference>
<keyword evidence="1" id="KW-1133">Transmembrane helix</keyword>
<dbReference type="Proteomes" id="UP000549616">
    <property type="component" value="Unassembled WGS sequence"/>
</dbReference>
<evidence type="ECO:0000256" key="1">
    <source>
        <dbReference type="SAM" id="Phobius"/>
    </source>
</evidence>
<dbReference type="InterPro" id="IPR045782">
    <property type="entry name" value="TrbL_3"/>
</dbReference>
<feature type="transmembrane region" description="Helical" evidence="1">
    <location>
        <begin position="66"/>
        <end position="88"/>
    </location>
</feature>
<protein>
    <submittedName>
        <fullName evidence="2">ABC-type antimicrobial peptide transport system permease subunit</fullName>
    </submittedName>
</protein>
<accession>A0A853BGG9</accession>
<keyword evidence="1" id="KW-0812">Transmembrane</keyword>
<name>A0A853BGG9_9PSEU</name>
<proteinExistence type="predicted"/>
<evidence type="ECO:0000313" key="3">
    <source>
        <dbReference type="Proteomes" id="UP000549616"/>
    </source>
</evidence>
<dbReference type="AlphaFoldDB" id="A0A853BGG9"/>
<keyword evidence="1" id="KW-0472">Membrane</keyword>